<dbReference type="AlphaFoldDB" id="A0A974D0L6"/>
<name>A0A974D0L6_XENLA</name>
<evidence type="ECO:0000313" key="3">
    <source>
        <dbReference type="Proteomes" id="UP000694892"/>
    </source>
</evidence>
<organism evidence="2 3">
    <name type="scientific">Xenopus laevis</name>
    <name type="common">African clawed frog</name>
    <dbReference type="NCBI Taxonomy" id="8355"/>
    <lineage>
        <taxon>Eukaryota</taxon>
        <taxon>Metazoa</taxon>
        <taxon>Chordata</taxon>
        <taxon>Craniata</taxon>
        <taxon>Vertebrata</taxon>
        <taxon>Euteleostomi</taxon>
        <taxon>Amphibia</taxon>
        <taxon>Batrachia</taxon>
        <taxon>Anura</taxon>
        <taxon>Pipoidea</taxon>
        <taxon>Pipidae</taxon>
        <taxon>Xenopodinae</taxon>
        <taxon>Xenopus</taxon>
        <taxon>Xenopus</taxon>
    </lineage>
</organism>
<feature type="compositionally biased region" description="Polar residues" evidence="1">
    <location>
        <begin position="15"/>
        <end position="26"/>
    </location>
</feature>
<evidence type="ECO:0000313" key="2">
    <source>
        <dbReference type="EMBL" id="OCT83444.1"/>
    </source>
</evidence>
<protein>
    <submittedName>
        <fullName evidence="2">Uncharacterized protein</fullName>
    </submittedName>
</protein>
<proteinExistence type="predicted"/>
<sequence>MENPTHDPHKPFLYVTSTNPSSSASHISLGAQKDCSNQADGIPAQTSLQPDVNYSSPVLKERVTRGTLHMPAICNSHSDTFL</sequence>
<evidence type="ECO:0000256" key="1">
    <source>
        <dbReference type="SAM" id="MobiDB-lite"/>
    </source>
</evidence>
<feature type="region of interest" description="Disordered" evidence="1">
    <location>
        <begin position="1"/>
        <end position="27"/>
    </location>
</feature>
<reference evidence="3" key="1">
    <citation type="journal article" date="2016" name="Nature">
        <title>Genome evolution in the allotetraploid frog Xenopus laevis.</title>
        <authorList>
            <person name="Session A.M."/>
            <person name="Uno Y."/>
            <person name="Kwon T."/>
            <person name="Chapman J.A."/>
            <person name="Toyoda A."/>
            <person name="Takahashi S."/>
            <person name="Fukui A."/>
            <person name="Hikosaka A."/>
            <person name="Suzuki A."/>
            <person name="Kondo M."/>
            <person name="van Heeringen S.J."/>
            <person name="Quigley I."/>
            <person name="Heinz S."/>
            <person name="Ogino H."/>
            <person name="Ochi H."/>
            <person name="Hellsten U."/>
            <person name="Lyons J.B."/>
            <person name="Simakov O."/>
            <person name="Putnam N."/>
            <person name="Stites J."/>
            <person name="Kuroki Y."/>
            <person name="Tanaka T."/>
            <person name="Michiue T."/>
            <person name="Watanabe M."/>
            <person name="Bogdanovic O."/>
            <person name="Lister R."/>
            <person name="Georgiou G."/>
            <person name="Paranjpe S.S."/>
            <person name="van Kruijsbergen I."/>
            <person name="Shu S."/>
            <person name="Carlson J."/>
            <person name="Kinoshita T."/>
            <person name="Ohta Y."/>
            <person name="Mawaribuchi S."/>
            <person name="Jenkins J."/>
            <person name="Grimwood J."/>
            <person name="Schmutz J."/>
            <person name="Mitros T."/>
            <person name="Mozaffari S.V."/>
            <person name="Suzuki Y."/>
            <person name="Haramoto Y."/>
            <person name="Yamamoto T.S."/>
            <person name="Takagi C."/>
            <person name="Heald R."/>
            <person name="Miller K."/>
            <person name="Haudenschild C."/>
            <person name="Kitzman J."/>
            <person name="Nakayama T."/>
            <person name="Izutsu Y."/>
            <person name="Robert J."/>
            <person name="Fortriede J."/>
            <person name="Burns K."/>
            <person name="Lotay V."/>
            <person name="Karimi K."/>
            <person name="Yasuoka Y."/>
            <person name="Dichmann D.S."/>
            <person name="Flajnik M.F."/>
            <person name="Houston D.W."/>
            <person name="Shendure J."/>
            <person name="DuPasquier L."/>
            <person name="Vize P.D."/>
            <person name="Zorn A.M."/>
            <person name="Ito M."/>
            <person name="Marcotte E.M."/>
            <person name="Wallingford J.B."/>
            <person name="Ito Y."/>
            <person name="Asashima M."/>
            <person name="Ueno N."/>
            <person name="Matsuda Y."/>
            <person name="Veenstra G.J."/>
            <person name="Fujiyama A."/>
            <person name="Harland R.M."/>
            <person name="Taira M."/>
            <person name="Rokhsar D.S."/>
        </authorList>
    </citation>
    <scope>NUCLEOTIDE SEQUENCE [LARGE SCALE GENOMIC DNA]</scope>
    <source>
        <strain evidence="3">J</strain>
    </source>
</reference>
<accession>A0A974D0L6</accession>
<feature type="compositionally biased region" description="Basic and acidic residues" evidence="1">
    <location>
        <begin position="1"/>
        <end position="10"/>
    </location>
</feature>
<dbReference type="EMBL" id="CM004473">
    <property type="protein sequence ID" value="OCT83444.1"/>
    <property type="molecule type" value="Genomic_DNA"/>
</dbReference>
<dbReference type="Proteomes" id="UP000694892">
    <property type="component" value="Chromosome 4S"/>
</dbReference>
<gene>
    <name evidence="2" type="ORF">XELAEV_18025986mg</name>
</gene>